<dbReference type="PANTHER" id="PTHR30349">
    <property type="entry name" value="PHAGE INTEGRASE-RELATED"/>
    <property type="match status" value="1"/>
</dbReference>
<evidence type="ECO:0000313" key="4">
    <source>
        <dbReference type="EMBL" id="SOD96541.1"/>
    </source>
</evidence>
<gene>
    <name evidence="4" type="ORF">SAMN05421508_105402</name>
</gene>
<dbReference type="PROSITE" id="PS51898">
    <property type="entry name" value="TYR_RECOMBINASE"/>
    <property type="match status" value="1"/>
</dbReference>
<dbReference type="GO" id="GO:0015074">
    <property type="term" value="P:DNA integration"/>
    <property type="evidence" value="ECO:0007669"/>
    <property type="project" value="UniProtKB-KW"/>
</dbReference>
<evidence type="ECO:0000313" key="5">
    <source>
        <dbReference type="Proteomes" id="UP000219621"/>
    </source>
</evidence>
<feature type="domain" description="Tyr recombinase" evidence="3">
    <location>
        <begin position="306"/>
        <end position="522"/>
    </location>
</feature>
<protein>
    <submittedName>
        <fullName evidence="4">Phage integrase family protein</fullName>
    </submittedName>
</protein>
<dbReference type="InterPro" id="IPR046668">
    <property type="entry name" value="DUF6538"/>
</dbReference>
<dbReference type="CDD" id="cd01184">
    <property type="entry name" value="INT_C_like_1"/>
    <property type="match status" value="1"/>
</dbReference>
<dbReference type="InterPro" id="IPR002104">
    <property type="entry name" value="Integrase_catalytic"/>
</dbReference>
<organism evidence="4 5">
    <name type="scientific">Caenispirillum bisanense</name>
    <dbReference type="NCBI Taxonomy" id="414052"/>
    <lineage>
        <taxon>Bacteria</taxon>
        <taxon>Pseudomonadati</taxon>
        <taxon>Pseudomonadota</taxon>
        <taxon>Alphaproteobacteria</taxon>
        <taxon>Rhodospirillales</taxon>
        <taxon>Novispirillaceae</taxon>
        <taxon>Caenispirillum</taxon>
    </lineage>
</organism>
<dbReference type="Gene3D" id="1.10.443.10">
    <property type="entry name" value="Intergrase catalytic core"/>
    <property type="match status" value="1"/>
</dbReference>
<dbReference type="EMBL" id="OCNJ01000005">
    <property type="protein sequence ID" value="SOD96541.1"/>
    <property type="molecule type" value="Genomic_DNA"/>
</dbReference>
<dbReference type="Pfam" id="PF00589">
    <property type="entry name" value="Phage_integrase"/>
    <property type="match status" value="1"/>
</dbReference>
<keyword evidence="1" id="KW-0229">DNA integration</keyword>
<name>A0A286GLX1_9PROT</name>
<dbReference type="PANTHER" id="PTHR30349:SF64">
    <property type="entry name" value="PROPHAGE INTEGRASE INTD-RELATED"/>
    <property type="match status" value="1"/>
</dbReference>
<dbReference type="Pfam" id="PF20172">
    <property type="entry name" value="DUF6538"/>
    <property type="match status" value="1"/>
</dbReference>
<dbReference type="InterPro" id="IPR050090">
    <property type="entry name" value="Tyrosine_recombinase_XerCD"/>
</dbReference>
<dbReference type="GO" id="GO:0003677">
    <property type="term" value="F:DNA binding"/>
    <property type="evidence" value="ECO:0007669"/>
    <property type="project" value="InterPro"/>
</dbReference>
<proteinExistence type="predicted"/>
<keyword evidence="2" id="KW-0233">DNA recombination</keyword>
<evidence type="ECO:0000259" key="3">
    <source>
        <dbReference type="PROSITE" id="PS51898"/>
    </source>
</evidence>
<evidence type="ECO:0000256" key="1">
    <source>
        <dbReference type="ARBA" id="ARBA00022908"/>
    </source>
</evidence>
<dbReference type="OrthoDB" id="9784724at2"/>
<dbReference type="AlphaFoldDB" id="A0A286GLX1"/>
<sequence>MATLATHIHRRGGTYHLRCRVPLDLVDKTGRTEIRRSLRTSSPAEAKRRGSVLFTRLSKVFSEIRVLANPKDELIAVLMDTVSLEASVAEQEARNRETERTLNGLRKAVEDIRACEEQSLKLRLAASELKALDIQAQRVADIAKLKSLTDQAEHLKSLVSRAGASVQKREIPTVLQYLESAYEQKKRLQDDGRRHMKHYIRTFARIVGDKSLADYTATDVVSWVRTLEKIKKSFGKSPRDAIITVEELLKDSEGKPTLGVTTLEKHITHVKDFFQSANKDIRWGPMDEVVSIFEDVELSDFVPGVEKRKTWSIDHLNKLFASPIWSGTGSRKEDLSKRYIPGPDIFRDAYWWLPVVALWTGARLEEIAQLRKEDLVFDANGIACININDDGPRRLKTENSRRLVPIHSNLRRLGFLDLFEQADQECQIFTELSPTGRLKKLGDTYSGHFTNYRRRCGIYEPLMDFHSLRRTFITTLRNKAKIDVMTVAALVGHDDDLPALERFRQTDDYTDYDAADLAEAVEALDYEALGLDIMCLKGR</sequence>
<keyword evidence="5" id="KW-1185">Reference proteome</keyword>
<dbReference type="GO" id="GO:0006310">
    <property type="term" value="P:DNA recombination"/>
    <property type="evidence" value="ECO:0007669"/>
    <property type="project" value="UniProtKB-KW"/>
</dbReference>
<dbReference type="InterPro" id="IPR011010">
    <property type="entry name" value="DNA_brk_join_enz"/>
</dbReference>
<dbReference type="Proteomes" id="UP000219621">
    <property type="component" value="Unassembled WGS sequence"/>
</dbReference>
<reference evidence="5" key="1">
    <citation type="submission" date="2017-09" db="EMBL/GenBank/DDBJ databases">
        <authorList>
            <person name="Varghese N."/>
            <person name="Submissions S."/>
        </authorList>
    </citation>
    <scope>NUCLEOTIDE SEQUENCE [LARGE SCALE GENOMIC DNA]</scope>
    <source>
        <strain evidence="5">USBA 140</strain>
    </source>
</reference>
<accession>A0A286GLX1</accession>
<evidence type="ECO:0000256" key="2">
    <source>
        <dbReference type="ARBA" id="ARBA00023172"/>
    </source>
</evidence>
<dbReference type="InterPro" id="IPR013762">
    <property type="entry name" value="Integrase-like_cat_sf"/>
</dbReference>
<dbReference type="SUPFAM" id="SSF56349">
    <property type="entry name" value="DNA breaking-rejoining enzymes"/>
    <property type="match status" value="1"/>
</dbReference>